<dbReference type="SUPFAM" id="SSF55136">
    <property type="entry name" value="Probable bacterial effector-binding domain"/>
    <property type="match status" value="1"/>
</dbReference>
<evidence type="ECO:0000259" key="1">
    <source>
        <dbReference type="SMART" id="SM00871"/>
    </source>
</evidence>
<dbReference type="InterPro" id="IPR029442">
    <property type="entry name" value="GyrI-like"/>
</dbReference>
<name>A0A2X4UNS9_9GAMM</name>
<dbReference type="PANTHER" id="PTHR40055:SF1">
    <property type="entry name" value="TRANSCRIPTIONAL REGULATOR YGIV-RELATED"/>
    <property type="match status" value="1"/>
</dbReference>
<dbReference type="SMART" id="SM00871">
    <property type="entry name" value="AraC_E_bind"/>
    <property type="match status" value="1"/>
</dbReference>
<evidence type="ECO:0000313" key="3">
    <source>
        <dbReference type="Proteomes" id="UP000249005"/>
    </source>
</evidence>
<dbReference type="PANTHER" id="PTHR40055">
    <property type="entry name" value="TRANSCRIPTIONAL REGULATOR YGIV-RELATED"/>
    <property type="match status" value="1"/>
</dbReference>
<dbReference type="Gene3D" id="3.20.80.10">
    <property type="entry name" value="Regulatory factor, effector binding domain"/>
    <property type="match status" value="1"/>
</dbReference>
<dbReference type="RefSeq" id="WP_170126522.1">
    <property type="nucleotide sequence ID" value="NZ_LR698987.1"/>
</dbReference>
<keyword evidence="3" id="KW-1185">Reference proteome</keyword>
<dbReference type="InterPro" id="IPR011256">
    <property type="entry name" value="Reg_factor_effector_dom_sf"/>
</dbReference>
<dbReference type="Proteomes" id="UP000249005">
    <property type="component" value="Chromosome 1"/>
</dbReference>
<dbReference type="EMBL" id="LS483470">
    <property type="protein sequence ID" value="SQI41517.1"/>
    <property type="molecule type" value="Genomic_DNA"/>
</dbReference>
<dbReference type="AlphaFoldDB" id="A0A2X4UNS9"/>
<dbReference type="InterPro" id="IPR010499">
    <property type="entry name" value="AraC_E-bd"/>
</dbReference>
<evidence type="ECO:0000313" key="2">
    <source>
        <dbReference type="EMBL" id="SQI41517.1"/>
    </source>
</evidence>
<proteinExistence type="predicted"/>
<protein>
    <submittedName>
        <fullName evidence="2">DNA gyrase inhibitor</fullName>
    </submittedName>
</protein>
<reference evidence="2 3" key="1">
    <citation type="submission" date="2018-06" db="EMBL/GenBank/DDBJ databases">
        <authorList>
            <consortium name="Pathogen Informatics"/>
            <person name="Doyle S."/>
        </authorList>
    </citation>
    <scope>NUCLEOTIDE SEQUENCE [LARGE SCALE GENOMIC DNA]</scope>
    <source>
        <strain evidence="2 3">NCTC12151</strain>
    </source>
</reference>
<dbReference type="InterPro" id="IPR050908">
    <property type="entry name" value="SmbC-like"/>
</dbReference>
<dbReference type="Pfam" id="PF06445">
    <property type="entry name" value="GyrI-like"/>
    <property type="match status" value="1"/>
</dbReference>
<organism evidence="2 3">
    <name type="scientific">Leminorella richardii</name>
    <dbReference type="NCBI Taxonomy" id="158841"/>
    <lineage>
        <taxon>Bacteria</taxon>
        <taxon>Pseudomonadati</taxon>
        <taxon>Pseudomonadota</taxon>
        <taxon>Gammaproteobacteria</taxon>
        <taxon>Enterobacterales</taxon>
        <taxon>Budviciaceae</taxon>
        <taxon>Leminorella</taxon>
    </lineage>
</organism>
<dbReference type="KEGG" id="lri:NCTC12151_02121"/>
<accession>A0A2X4UNS9</accession>
<feature type="domain" description="AraC effector-binding" evidence="1">
    <location>
        <begin position="1"/>
        <end position="156"/>
    </location>
</feature>
<gene>
    <name evidence="2" type="primary">sbmC_2</name>
    <name evidence="2" type="ORF">NCTC12151_02121</name>
</gene>
<sequence length="157" mass="17903">MNVTIENRQEETVYGIIHIGPYEELGAAFNTMWQWVVDNELQARTRSFLGIYYCNPCVTPAAECRSAACIGFDAPLTEPLNDERVQTIKLEAGRYARYRHVGPYAQLGEAYDNVYGKWLPTSGYECRELPPFEVYLNHPDETPESELITDIYVALKA</sequence>